<sequence>MVVGISAASLVAGGLAVCFYVRRRTSSHETTSMLDQNVFKNIHDGGNSTTHHSRQATDMLDMRDLELYRIQEMDIQLNRVIGSGAFADVWSGTYQDELVAINSIQSTWT</sequence>
<dbReference type="EMBL" id="CAADRA010001090">
    <property type="protein sequence ID" value="VFT81551.1"/>
    <property type="molecule type" value="Genomic_DNA"/>
</dbReference>
<dbReference type="EMBL" id="VJMH01001090">
    <property type="protein sequence ID" value="KAF0713250.1"/>
    <property type="molecule type" value="Genomic_DNA"/>
</dbReference>
<dbReference type="Proteomes" id="UP000332933">
    <property type="component" value="Unassembled WGS sequence"/>
</dbReference>
<dbReference type="AlphaFoldDB" id="A0A485KCT4"/>
<name>A0A485KCT4_9STRA</name>
<evidence type="ECO:0000313" key="1">
    <source>
        <dbReference type="EMBL" id="KAF0713250.1"/>
    </source>
</evidence>
<evidence type="ECO:0000313" key="2">
    <source>
        <dbReference type="EMBL" id="VFT81551.1"/>
    </source>
</evidence>
<gene>
    <name evidence="2" type="primary">Aste57867_4440</name>
    <name evidence="1" type="ORF">As57867_004428</name>
    <name evidence="2" type="ORF">ASTE57867_4440</name>
</gene>
<dbReference type="OrthoDB" id="4062651at2759"/>
<evidence type="ECO:0000313" key="3">
    <source>
        <dbReference type="Proteomes" id="UP000332933"/>
    </source>
</evidence>
<reference evidence="2 3" key="1">
    <citation type="submission" date="2019-03" db="EMBL/GenBank/DDBJ databases">
        <authorList>
            <person name="Gaulin E."/>
            <person name="Dumas B."/>
        </authorList>
    </citation>
    <scope>NUCLEOTIDE SEQUENCE [LARGE SCALE GENOMIC DNA]</scope>
    <source>
        <strain evidence="2">CBS 568.67</strain>
    </source>
</reference>
<organism evidence="2 3">
    <name type="scientific">Aphanomyces stellatus</name>
    <dbReference type="NCBI Taxonomy" id="120398"/>
    <lineage>
        <taxon>Eukaryota</taxon>
        <taxon>Sar</taxon>
        <taxon>Stramenopiles</taxon>
        <taxon>Oomycota</taxon>
        <taxon>Saprolegniomycetes</taxon>
        <taxon>Saprolegniales</taxon>
        <taxon>Verrucalvaceae</taxon>
        <taxon>Aphanomyces</taxon>
    </lineage>
</organism>
<proteinExistence type="predicted"/>
<keyword evidence="3" id="KW-1185">Reference proteome</keyword>
<protein>
    <submittedName>
        <fullName evidence="2">Aste57867_4440 protein</fullName>
    </submittedName>
</protein>
<accession>A0A485KCT4</accession>
<dbReference type="Gene3D" id="3.30.200.20">
    <property type="entry name" value="Phosphorylase Kinase, domain 1"/>
    <property type="match status" value="1"/>
</dbReference>
<reference evidence="1" key="2">
    <citation type="submission" date="2019-06" db="EMBL/GenBank/DDBJ databases">
        <title>Genomics analysis of Aphanomyces spp. identifies a new class of oomycete effector associated with host adaptation.</title>
        <authorList>
            <person name="Gaulin E."/>
        </authorList>
    </citation>
    <scope>NUCLEOTIDE SEQUENCE</scope>
    <source>
        <strain evidence="1">CBS 578.67</strain>
    </source>
</reference>